<dbReference type="InterPro" id="IPR036291">
    <property type="entry name" value="NAD(P)-bd_dom_sf"/>
</dbReference>
<dbReference type="OrthoDB" id="47007at2759"/>
<dbReference type="SUPFAM" id="SSF51735">
    <property type="entry name" value="NAD(P)-binding Rossmann-fold domains"/>
    <property type="match status" value="1"/>
</dbReference>
<proteinExistence type="predicted"/>
<gene>
    <name evidence="1" type="ORF">EVAR_99423_1</name>
</gene>
<reference evidence="1 2" key="1">
    <citation type="journal article" date="2019" name="Commun. Biol.">
        <title>The bagworm genome reveals a unique fibroin gene that provides high tensile strength.</title>
        <authorList>
            <person name="Kono N."/>
            <person name="Nakamura H."/>
            <person name="Ohtoshi R."/>
            <person name="Tomita M."/>
            <person name="Numata K."/>
            <person name="Arakawa K."/>
        </authorList>
    </citation>
    <scope>NUCLEOTIDE SEQUENCE [LARGE SCALE GENOMIC DNA]</scope>
</reference>
<dbReference type="InterPro" id="IPR002347">
    <property type="entry name" value="SDR_fam"/>
</dbReference>
<evidence type="ECO:0008006" key="3">
    <source>
        <dbReference type="Google" id="ProtNLM"/>
    </source>
</evidence>
<comment type="caution">
    <text evidence="1">The sequence shown here is derived from an EMBL/GenBank/DDBJ whole genome shotgun (WGS) entry which is preliminary data.</text>
</comment>
<organism evidence="1 2">
    <name type="scientific">Eumeta variegata</name>
    <name type="common">Bagworm moth</name>
    <name type="synonym">Eumeta japonica</name>
    <dbReference type="NCBI Taxonomy" id="151549"/>
    <lineage>
        <taxon>Eukaryota</taxon>
        <taxon>Metazoa</taxon>
        <taxon>Ecdysozoa</taxon>
        <taxon>Arthropoda</taxon>
        <taxon>Hexapoda</taxon>
        <taxon>Insecta</taxon>
        <taxon>Pterygota</taxon>
        <taxon>Neoptera</taxon>
        <taxon>Endopterygota</taxon>
        <taxon>Lepidoptera</taxon>
        <taxon>Glossata</taxon>
        <taxon>Ditrysia</taxon>
        <taxon>Tineoidea</taxon>
        <taxon>Psychidae</taxon>
        <taxon>Oiketicinae</taxon>
        <taxon>Eumeta</taxon>
    </lineage>
</organism>
<evidence type="ECO:0000313" key="2">
    <source>
        <dbReference type="Proteomes" id="UP000299102"/>
    </source>
</evidence>
<sequence>MSHYCASKAALDHFRADEEVAATKRMPLGFMTESEEVGELIVYLASDKARSVTGSTYAIDVGVALSGFNTFLNILHNRN</sequence>
<dbReference type="Pfam" id="PF13561">
    <property type="entry name" value="adh_short_C2"/>
    <property type="match status" value="1"/>
</dbReference>
<dbReference type="Proteomes" id="UP000299102">
    <property type="component" value="Unassembled WGS sequence"/>
</dbReference>
<name>A0A4C1ZFE6_EUMVA</name>
<evidence type="ECO:0000313" key="1">
    <source>
        <dbReference type="EMBL" id="GBP85337.1"/>
    </source>
</evidence>
<protein>
    <recommendedName>
        <fullName evidence="3">L-xylulose reductase</fullName>
    </recommendedName>
</protein>
<accession>A0A4C1ZFE6</accession>
<dbReference type="AlphaFoldDB" id="A0A4C1ZFE6"/>
<dbReference type="Gene3D" id="3.40.50.720">
    <property type="entry name" value="NAD(P)-binding Rossmann-like Domain"/>
    <property type="match status" value="1"/>
</dbReference>
<keyword evidence="2" id="KW-1185">Reference proteome</keyword>
<dbReference type="EMBL" id="BGZK01001730">
    <property type="protein sequence ID" value="GBP85337.1"/>
    <property type="molecule type" value="Genomic_DNA"/>
</dbReference>